<feature type="domain" description="DUF7086" evidence="2">
    <location>
        <begin position="168"/>
        <end position="300"/>
    </location>
</feature>
<evidence type="ECO:0000313" key="3">
    <source>
        <dbReference type="EMBL" id="KZV22794.1"/>
    </source>
</evidence>
<dbReference type="InterPro" id="IPR055513">
    <property type="entry name" value="DUF7086"/>
</dbReference>
<accession>A0A2Z7ALT8</accession>
<sequence>MASNQEISRKRKINGQDFPSPRLFPQSPQQEKEDSENDLLALSLSSFPHQSSCKPTTSQHQPPPPQTQPPSLWQSLPWPQPPVASPQISPAAPLSFFTNPPAIMIPSETVSSQFTSGAARTGTAGGGPSRGRARRSSNSQYSSREGKSEMVQPQYPWATNRRATVYSLSYLLSKQIHSISGDVQCKRCERQYSMEYDLRQKFIEIGTFIAENKSLMHDRAPKIWMNPTLPTCRFCEQENSVKPIIADKKKSINWLFLLLGQLLGCCALEQLKYFCKHTKNHRTGAKDRVLYLTYLGLCKQ</sequence>
<dbReference type="OrthoDB" id="1900495at2759"/>
<feature type="region of interest" description="Disordered" evidence="1">
    <location>
        <begin position="1"/>
        <end position="87"/>
    </location>
</feature>
<evidence type="ECO:0000256" key="1">
    <source>
        <dbReference type="SAM" id="MobiDB-lite"/>
    </source>
</evidence>
<dbReference type="Pfam" id="PF23324">
    <property type="entry name" value="DUF7086"/>
    <property type="match status" value="1"/>
</dbReference>
<dbReference type="PANTHER" id="PTHR34272:SF1">
    <property type="entry name" value="EXPRESSED PROTEIN"/>
    <property type="match status" value="1"/>
</dbReference>
<dbReference type="PANTHER" id="PTHR34272">
    <property type="entry name" value="EXPRESSED PROTEIN"/>
    <property type="match status" value="1"/>
</dbReference>
<feature type="compositionally biased region" description="Polar residues" evidence="1">
    <location>
        <begin position="43"/>
        <end position="54"/>
    </location>
</feature>
<gene>
    <name evidence="3" type="ORF">F511_24841</name>
</gene>
<reference evidence="3 4" key="1">
    <citation type="journal article" date="2015" name="Proc. Natl. Acad. Sci. U.S.A.">
        <title>The resurrection genome of Boea hygrometrica: A blueprint for survival of dehydration.</title>
        <authorList>
            <person name="Xiao L."/>
            <person name="Yang G."/>
            <person name="Zhang L."/>
            <person name="Yang X."/>
            <person name="Zhao S."/>
            <person name="Ji Z."/>
            <person name="Zhou Q."/>
            <person name="Hu M."/>
            <person name="Wang Y."/>
            <person name="Chen M."/>
            <person name="Xu Y."/>
            <person name="Jin H."/>
            <person name="Xiao X."/>
            <person name="Hu G."/>
            <person name="Bao F."/>
            <person name="Hu Y."/>
            <person name="Wan P."/>
            <person name="Li L."/>
            <person name="Deng X."/>
            <person name="Kuang T."/>
            <person name="Xiang C."/>
            <person name="Zhu J.K."/>
            <person name="Oliver M.J."/>
            <person name="He Y."/>
        </authorList>
    </citation>
    <scope>NUCLEOTIDE SEQUENCE [LARGE SCALE GENOMIC DNA]</scope>
    <source>
        <strain evidence="4">cv. XS01</strain>
    </source>
</reference>
<dbReference type="Proteomes" id="UP000250235">
    <property type="component" value="Unassembled WGS sequence"/>
</dbReference>
<name>A0A2Z7ALT8_9LAMI</name>
<dbReference type="EMBL" id="KV014098">
    <property type="protein sequence ID" value="KZV22794.1"/>
    <property type="molecule type" value="Genomic_DNA"/>
</dbReference>
<proteinExistence type="predicted"/>
<evidence type="ECO:0000259" key="2">
    <source>
        <dbReference type="Pfam" id="PF23324"/>
    </source>
</evidence>
<feature type="region of interest" description="Disordered" evidence="1">
    <location>
        <begin position="111"/>
        <end position="154"/>
    </location>
</feature>
<evidence type="ECO:0000313" key="4">
    <source>
        <dbReference type="Proteomes" id="UP000250235"/>
    </source>
</evidence>
<protein>
    <recommendedName>
        <fullName evidence="2">DUF7086 domain-containing protein</fullName>
    </recommendedName>
</protein>
<keyword evidence="4" id="KW-1185">Reference proteome</keyword>
<organism evidence="3 4">
    <name type="scientific">Dorcoceras hygrometricum</name>
    <dbReference type="NCBI Taxonomy" id="472368"/>
    <lineage>
        <taxon>Eukaryota</taxon>
        <taxon>Viridiplantae</taxon>
        <taxon>Streptophyta</taxon>
        <taxon>Embryophyta</taxon>
        <taxon>Tracheophyta</taxon>
        <taxon>Spermatophyta</taxon>
        <taxon>Magnoliopsida</taxon>
        <taxon>eudicotyledons</taxon>
        <taxon>Gunneridae</taxon>
        <taxon>Pentapetalae</taxon>
        <taxon>asterids</taxon>
        <taxon>lamiids</taxon>
        <taxon>Lamiales</taxon>
        <taxon>Gesneriaceae</taxon>
        <taxon>Didymocarpoideae</taxon>
        <taxon>Trichosporeae</taxon>
        <taxon>Loxocarpinae</taxon>
        <taxon>Dorcoceras</taxon>
    </lineage>
</organism>
<dbReference type="AlphaFoldDB" id="A0A2Z7ALT8"/>